<feature type="compositionally biased region" description="Polar residues" evidence="1">
    <location>
        <begin position="296"/>
        <end position="308"/>
    </location>
</feature>
<feature type="region of interest" description="Disordered" evidence="1">
    <location>
        <begin position="270"/>
        <end position="326"/>
    </location>
</feature>
<sequence length="326" mass="34602">MRLTYPTSNRLASFSVNLVTLIVLAITFLGSLGCGTTREYNATQQLVMSDAVDRSISSIDFRPMSGRKVYLDTSYLRQVKGEQFVNAEYVTSSLRQQIVGAGCLIQDASTDAEIIIEARIGTLGSDDHRVTFGIPENNSLASAASLLPSGPQVGTIPEIAFARREAREAAAKVAAFAYDRVTRAPIWQSGVRPATATARDTWVMGVGPFQGGSIRRQTKLAGSGIKFGNQQATGSPARFFDRPPVDYTAETRFQEGWPLLRGNSVGADMLGTLDVPTPPTDQTDVASIAKAPASPANGSSADGSSKNGDPTVGASYSDPATESLTR</sequence>
<organism evidence="2 3">
    <name type="scientific">Rubripirellula reticaptiva</name>
    <dbReference type="NCBI Taxonomy" id="2528013"/>
    <lineage>
        <taxon>Bacteria</taxon>
        <taxon>Pseudomonadati</taxon>
        <taxon>Planctomycetota</taxon>
        <taxon>Planctomycetia</taxon>
        <taxon>Pirellulales</taxon>
        <taxon>Pirellulaceae</taxon>
        <taxon>Rubripirellula</taxon>
    </lineage>
</organism>
<comment type="caution">
    <text evidence="2">The sequence shown here is derived from an EMBL/GenBank/DDBJ whole genome shotgun (WGS) entry which is preliminary data.</text>
</comment>
<protein>
    <submittedName>
        <fullName evidence="2">Uncharacterized protein</fullName>
    </submittedName>
</protein>
<dbReference type="EMBL" id="SJPX01000003">
    <property type="protein sequence ID" value="TWU51180.1"/>
    <property type="molecule type" value="Genomic_DNA"/>
</dbReference>
<evidence type="ECO:0000313" key="2">
    <source>
        <dbReference type="EMBL" id="TWU51180.1"/>
    </source>
</evidence>
<dbReference type="Proteomes" id="UP000317977">
    <property type="component" value="Unassembled WGS sequence"/>
</dbReference>
<dbReference type="AlphaFoldDB" id="A0A5C6ES97"/>
<proteinExistence type="predicted"/>
<dbReference type="InterPro" id="IPR046596">
    <property type="entry name" value="DUF6655"/>
</dbReference>
<gene>
    <name evidence="2" type="ORF">Poly59_27710</name>
</gene>
<name>A0A5C6ES97_9BACT</name>
<keyword evidence="3" id="KW-1185">Reference proteome</keyword>
<dbReference type="Pfam" id="PF20360">
    <property type="entry name" value="DUF6655"/>
    <property type="match status" value="1"/>
</dbReference>
<accession>A0A5C6ES97</accession>
<evidence type="ECO:0000313" key="3">
    <source>
        <dbReference type="Proteomes" id="UP000317977"/>
    </source>
</evidence>
<evidence type="ECO:0000256" key="1">
    <source>
        <dbReference type="SAM" id="MobiDB-lite"/>
    </source>
</evidence>
<reference evidence="2 3" key="1">
    <citation type="submission" date="2019-02" db="EMBL/GenBank/DDBJ databases">
        <title>Deep-cultivation of Planctomycetes and their phenomic and genomic characterization uncovers novel biology.</title>
        <authorList>
            <person name="Wiegand S."/>
            <person name="Jogler M."/>
            <person name="Boedeker C."/>
            <person name="Pinto D."/>
            <person name="Vollmers J."/>
            <person name="Rivas-Marin E."/>
            <person name="Kohn T."/>
            <person name="Peeters S.H."/>
            <person name="Heuer A."/>
            <person name="Rast P."/>
            <person name="Oberbeckmann S."/>
            <person name="Bunk B."/>
            <person name="Jeske O."/>
            <person name="Meyerdierks A."/>
            <person name="Storesund J.E."/>
            <person name="Kallscheuer N."/>
            <person name="Luecker S."/>
            <person name="Lage O.M."/>
            <person name="Pohl T."/>
            <person name="Merkel B.J."/>
            <person name="Hornburger P."/>
            <person name="Mueller R.-W."/>
            <person name="Bruemmer F."/>
            <person name="Labrenz M."/>
            <person name="Spormann A.M."/>
            <person name="Op Den Camp H."/>
            <person name="Overmann J."/>
            <person name="Amann R."/>
            <person name="Jetten M.S.M."/>
            <person name="Mascher T."/>
            <person name="Medema M.H."/>
            <person name="Devos D.P."/>
            <person name="Kaster A.-K."/>
            <person name="Ovreas L."/>
            <person name="Rohde M."/>
            <person name="Galperin M.Y."/>
            <person name="Jogler C."/>
        </authorList>
    </citation>
    <scope>NUCLEOTIDE SEQUENCE [LARGE SCALE GENOMIC DNA]</scope>
    <source>
        <strain evidence="2 3">Poly59</strain>
    </source>
</reference>
<dbReference type="PROSITE" id="PS51257">
    <property type="entry name" value="PROKAR_LIPOPROTEIN"/>
    <property type="match status" value="1"/>
</dbReference>